<dbReference type="EMBL" id="JMCB01000002">
    <property type="protein sequence ID" value="KFE71584.1"/>
    <property type="molecule type" value="Genomic_DNA"/>
</dbReference>
<evidence type="ECO:0000259" key="3">
    <source>
        <dbReference type="Pfam" id="PF22767"/>
    </source>
</evidence>
<evidence type="ECO:0000313" key="5">
    <source>
        <dbReference type="Proteomes" id="UP000028725"/>
    </source>
</evidence>
<dbReference type="NCBIfam" id="TIGR03605">
    <property type="entry name" value="antibiot_sagB"/>
    <property type="match status" value="1"/>
</dbReference>
<proteinExistence type="predicted"/>
<feature type="domain" description="Nitroreductase" evidence="2">
    <location>
        <begin position="276"/>
        <end position="460"/>
    </location>
</feature>
<evidence type="ECO:0000256" key="1">
    <source>
        <dbReference type="SAM" id="MobiDB-lite"/>
    </source>
</evidence>
<dbReference type="InterPro" id="IPR029479">
    <property type="entry name" value="Nitroreductase"/>
</dbReference>
<dbReference type="AlphaFoldDB" id="A0A085WV71"/>
<dbReference type="CDD" id="cd02142">
    <property type="entry name" value="McbC_SagB-like_oxidoreductase"/>
    <property type="match status" value="1"/>
</dbReference>
<evidence type="ECO:0000259" key="2">
    <source>
        <dbReference type="Pfam" id="PF00881"/>
    </source>
</evidence>
<gene>
    <name evidence="4" type="ORF">DB31_3714</name>
</gene>
<dbReference type="STRING" id="394096.DB31_3714"/>
<dbReference type="Gene3D" id="3.40.109.10">
    <property type="entry name" value="NADH Oxidase"/>
    <property type="match status" value="1"/>
</dbReference>
<dbReference type="PANTHER" id="PTHR43745:SF2">
    <property type="entry name" value="NITROREDUCTASE MJ1384-RELATED"/>
    <property type="match status" value="1"/>
</dbReference>
<dbReference type="InterPro" id="IPR000415">
    <property type="entry name" value="Nitroreductase-like"/>
</dbReference>
<dbReference type="InterPro" id="IPR020051">
    <property type="entry name" value="SagB-type_dehydrogenase"/>
</dbReference>
<feature type="domain" description="Cyanobactin oxidase ThcOx second" evidence="3">
    <location>
        <begin position="117"/>
        <end position="225"/>
    </location>
</feature>
<name>A0A085WV71_9BACT</name>
<reference evidence="4 5" key="1">
    <citation type="submission" date="2014-04" db="EMBL/GenBank/DDBJ databases">
        <title>Genome assembly of Hyalangium minutum DSM 14724.</title>
        <authorList>
            <person name="Sharma G."/>
            <person name="Subramanian S."/>
        </authorList>
    </citation>
    <scope>NUCLEOTIDE SEQUENCE [LARGE SCALE GENOMIC DNA]</scope>
    <source>
        <strain evidence="4 5">DSM 14724</strain>
    </source>
</reference>
<dbReference type="InterPro" id="IPR052544">
    <property type="entry name" value="Bacteriocin_Proc_Enz"/>
</dbReference>
<comment type="caution">
    <text evidence="4">The sequence shown here is derived from an EMBL/GenBank/DDBJ whole genome shotgun (WGS) entry which is preliminary data.</text>
</comment>
<dbReference type="Proteomes" id="UP000028725">
    <property type="component" value="Unassembled WGS sequence"/>
</dbReference>
<feature type="compositionally biased region" description="Basic and acidic residues" evidence="1">
    <location>
        <begin position="245"/>
        <end position="257"/>
    </location>
</feature>
<dbReference type="GO" id="GO:0016491">
    <property type="term" value="F:oxidoreductase activity"/>
    <property type="evidence" value="ECO:0007669"/>
    <property type="project" value="InterPro"/>
</dbReference>
<keyword evidence="5" id="KW-1185">Reference proteome</keyword>
<protein>
    <submittedName>
        <fullName evidence="4">TOMM biosynthesis dehydrogenase (Protein B)</fullName>
    </submittedName>
</protein>
<evidence type="ECO:0000313" key="4">
    <source>
        <dbReference type="EMBL" id="KFE71584.1"/>
    </source>
</evidence>
<feature type="region of interest" description="Disordered" evidence="1">
    <location>
        <begin position="234"/>
        <end position="257"/>
    </location>
</feature>
<accession>A0A085WV71</accession>
<dbReference type="Pfam" id="PF22767">
    <property type="entry name" value="ThcOx"/>
    <property type="match status" value="1"/>
</dbReference>
<organism evidence="4 5">
    <name type="scientific">Hyalangium minutum</name>
    <dbReference type="NCBI Taxonomy" id="394096"/>
    <lineage>
        <taxon>Bacteria</taxon>
        <taxon>Pseudomonadati</taxon>
        <taxon>Myxococcota</taxon>
        <taxon>Myxococcia</taxon>
        <taxon>Myxococcales</taxon>
        <taxon>Cystobacterineae</taxon>
        <taxon>Archangiaceae</taxon>
        <taxon>Hyalangium</taxon>
    </lineage>
</organism>
<sequence length="468" mass="49937">MIVRETLSLVPGVSLASSTEGGRVLNGRVQLTLPPLSGSVSATIEALAQGEHGPDELSELAGGGGLAQVAFFHNLLEALRAHGVLARSLSLDGALIARLSPETARGGGVSPRAEMRYQLSRFAFSRVAEGGSQLETPLSMSRVWMGTWHGPALLGVLATPKLPAEVAEAVPGVPPEVTAAFLGMLLEAGALVEVNAEGVPVEREALITWEFHDLLFYQWTRWPRHAKGYGGATYRFRGKLPQPEPKPRPPGEALPLEKPDMARLERGDSSFTSVLERRRTVRNPGGKPLTRAQLGELLYRAVGLRHADLDGRDQKVARVYPSGGAIYETGVYTIVRSCEGLEPGLYAYQVDEHALYRIPARTPELAELMQMAADGMALPAQPQVVIVLTAQFARMAWKYEVMAYSAMLKNVGVIFQTLYLVATAMGLAPCALGSGGADLFARASGLDPLVEGSVGEFAVGSRPDGGPG</sequence>
<dbReference type="InterPro" id="IPR054488">
    <property type="entry name" value="ThcOx_dom2"/>
</dbReference>
<dbReference type="SUPFAM" id="SSF55469">
    <property type="entry name" value="FMN-dependent nitroreductase-like"/>
    <property type="match status" value="1"/>
</dbReference>
<dbReference type="Pfam" id="PF00881">
    <property type="entry name" value="Nitroreductase"/>
    <property type="match status" value="1"/>
</dbReference>
<dbReference type="PANTHER" id="PTHR43745">
    <property type="entry name" value="NITROREDUCTASE MJ1384-RELATED"/>
    <property type="match status" value="1"/>
</dbReference>
<dbReference type="RefSeq" id="WP_052419764.1">
    <property type="nucleotide sequence ID" value="NZ_JMCB01000002.1"/>
</dbReference>
<dbReference type="OrthoDB" id="9801593at2"/>